<organism evidence="3 4">
    <name type="scientific">Actinomadura alba</name>
    <dbReference type="NCBI Taxonomy" id="406431"/>
    <lineage>
        <taxon>Bacteria</taxon>
        <taxon>Bacillati</taxon>
        <taxon>Actinomycetota</taxon>
        <taxon>Actinomycetes</taxon>
        <taxon>Streptosporangiales</taxon>
        <taxon>Thermomonosporaceae</taxon>
        <taxon>Actinomadura</taxon>
    </lineage>
</organism>
<dbReference type="PANTHER" id="PTHR14859:SF15">
    <property type="entry name" value="ENDONUCLEASE_EXONUCLEASE_PHOSPHATASE DOMAIN-CONTAINING PROTEIN"/>
    <property type="match status" value="1"/>
</dbReference>
<feature type="signal peptide" evidence="1">
    <location>
        <begin position="1"/>
        <end position="46"/>
    </location>
</feature>
<keyword evidence="4" id="KW-1185">Reference proteome</keyword>
<dbReference type="GO" id="GO:0004519">
    <property type="term" value="F:endonuclease activity"/>
    <property type="evidence" value="ECO:0007669"/>
    <property type="project" value="UniProtKB-KW"/>
</dbReference>
<gene>
    <name evidence="3" type="ORF">HKK74_35760</name>
</gene>
<evidence type="ECO:0000259" key="2">
    <source>
        <dbReference type="Pfam" id="PF03372"/>
    </source>
</evidence>
<keyword evidence="3" id="KW-0255">Endonuclease</keyword>
<protein>
    <submittedName>
        <fullName evidence="3">Endonuclease/exonuclease/phosphatase family protein</fullName>
    </submittedName>
</protein>
<evidence type="ECO:0000256" key="1">
    <source>
        <dbReference type="SAM" id="SignalP"/>
    </source>
</evidence>
<dbReference type="Pfam" id="PF03372">
    <property type="entry name" value="Exo_endo_phos"/>
    <property type="match status" value="1"/>
</dbReference>
<sequence length="307" mass="32000">MTSTFRTTRTIRTLGTARTARTARALATVAGLAAAFGTALSTPAGAAGEGSAVHLRVATYNIHAGAGEDGVFDLDRTAAAIRGLNADVVGLEEVDVNWSDRSAWMDEAAELGRLTGMRVFFAPIYSLDPLSAGAPRREYGVAVLSRFPIASGENHEITRLSTQVPNPVPTPAPGFAEAVVKVKGVRVHVYVTHLDYRSDPAVRRAQVADTRQVMAQDGPAARQLLLGDFNAGPAAPELAPLWGGLTDAWSAVHGSGGGLSYPAGTPVSRIDYVTASPGVQVGGAEVVDTKASDHRPVVADVVIDRKG</sequence>
<dbReference type="SUPFAM" id="SSF56219">
    <property type="entry name" value="DNase I-like"/>
    <property type="match status" value="1"/>
</dbReference>
<reference evidence="3 4" key="1">
    <citation type="submission" date="2020-06" db="EMBL/GenBank/DDBJ databases">
        <title>Actinomadura xiongansis sp. nov., isolated from soil of Baiyangdian.</title>
        <authorList>
            <person name="Zhang X."/>
        </authorList>
    </citation>
    <scope>NUCLEOTIDE SEQUENCE [LARGE SCALE GENOMIC DNA]</scope>
    <source>
        <strain evidence="3 4">HBUM206468</strain>
    </source>
</reference>
<proteinExistence type="predicted"/>
<dbReference type="Gene3D" id="3.60.10.10">
    <property type="entry name" value="Endonuclease/exonuclease/phosphatase"/>
    <property type="match status" value="1"/>
</dbReference>
<dbReference type="InterPro" id="IPR036691">
    <property type="entry name" value="Endo/exonu/phosph_ase_sf"/>
</dbReference>
<dbReference type="InterPro" id="IPR051916">
    <property type="entry name" value="GPI-anchor_lipid_remodeler"/>
</dbReference>
<keyword evidence="1" id="KW-0732">Signal</keyword>
<feature type="chain" id="PRO_5045361402" evidence="1">
    <location>
        <begin position="47"/>
        <end position="307"/>
    </location>
</feature>
<dbReference type="RefSeq" id="WP_187247851.1">
    <property type="nucleotide sequence ID" value="NZ_BAAAOK010000004.1"/>
</dbReference>
<accession>A0ABR7M120</accession>
<dbReference type="Proteomes" id="UP000805614">
    <property type="component" value="Unassembled WGS sequence"/>
</dbReference>
<dbReference type="EMBL" id="JABVEC010000049">
    <property type="protein sequence ID" value="MBC6470809.1"/>
    <property type="molecule type" value="Genomic_DNA"/>
</dbReference>
<comment type="caution">
    <text evidence="3">The sequence shown here is derived from an EMBL/GenBank/DDBJ whole genome shotgun (WGS) entry which is preliminary data.</text>
</comment>
<feature type="domain" description="Endonuclease/exonuclease/phosphatase" evidence="2">
    <location>
        <begin position="58"/>
        <end position="294"/>
    </location>
</feature>
<keyword evidence="3" id="KW-0540">Nuclease</keyword>
<evidence type="ECO:0000313" key="3">
    <source>
        <dbReference type="EMBL" id="MBC6470809.1"/>
    </source>
</evidence>
<evidence type="ECO:0000313" key="4">
    <source>
        <dbReference type="Proteomes" id="UP000805614"/>
    </source>
</evidence>
<dbReference type="PANTHER" id="PTHR14859">
    <property type="entry name" value="CALCOFLUOR WHITE HYPERSENSITIVE PROTEIN PRECURSOR"/>
    <property type="match status" value="1"/>
</dbReference>
<dbReference type="InterPro" id="IPR005135">
    <property type="entry name" value="Endo/exonuclease/phosphatase"/>
</dbReference>
<keyword evidence="3" id="KW-0378">Hydrolase</keyword>
<name>A0ABR7M120_9ACTN</name>